<dbReference type="AlphaFoldDB" id="A0AAI9ZV96"/>
<evidence type="ECO:0000313" key="1">
    <source>
        <dbReference type="EMBL" id="KAK1638847.1"/>
    </source>
</evidence>
<dbReference type="Proteomes" id="UP001243989">
    <property type="component" value="Unassembled WGS sequence"/>
</dbReference>
<dbReference type="EMBL" id="JAHMHQ010000006">
    <property type="protein sequence ID" value="KAK1638847.1"/>
    <property type="molecule type" value="Genomic_DNA"/>
</dbReference>
<sequence>MDLPVRPSQAKKCSGHLRALSYRSVVVRFFLLLLHHHRPFPFYLPAFLTLSLPSLKISLSRRFAFAGHAFLTSSTNARDMVPIPKSSVIRRQTSSRLPNTTRNIARQRHDRSTTYHSAASCEPEWTQDYTYRTDTYLHLQARPNLPCNPHYNAEATKIQHVLFRSQARLRPVVSSIPHSRELQ</sequence>
<gene>
    <name evidence="1" type="ORF">BDP81DRAFT_192659</name>
</gene>
<name>A0AAI9ZV96_9PEZI</name>
<evidence type="ECO:0000313" key="2">
    <source>
        <dbReference type="Proteomes" id="UP001243989"/>
    </source>
</evidence>
<keyword evidence="2" id="KW-1185">Reference proteome</keyword>
<reference evidence="1" key="1">
    <citation type="submission" date="2021-06" db="EMBL/GenBank/DDBJ databases">
        <title>Comparative genomics, transcriptomics and evolutionary studies reveal genomic signatures of adaptation to plant cell wall in hemibiotrophic fungi.</title>
        <authorList>
            <consortium name="DOE Joint Genome Institute"/>
            <person name="Baroncelli R."/>
            <person name="Diaz J.F."/>
            <person name="Benocci T."/>
            <person name="Peng M."/>
            <person name="Battaglia E."/>
            <person name="Haridas S."/>
            <person name="Andreopoulos W."/>
            <person name="Labutti K."/>
            <person name="Pangilinan J."/>
            <person name="Floch G.L."/>
            <person name="Makela M.R."/>
            <person name="Henrissat B."/>
            <person name="Grigoriev I.V."/>
            <person name="Crouch J.A."/>
            <person name="De Vries R.P."/>
            <person name="Sukno S.A."/>
            <person name="Thon M.R."/>
        </authorList>
    </citation>
    <scope>NUCLEOTIDE SEQUENCE</scope>
    <source>
        <strain evidence="1">CBS 102054</strain>
    </source>
</reference>
<dbReference type="RefSeq" id="XP_060447454.1">
    <property type="nucleotide sequence ID" value="XM_060582433.1"/>
</dbReference>
<organism evidence="1 2">
    <name type="scientific">Colletotrichum phormii</name>
    <dbReference type="NCBI Taxonomy" id="359342"/>
    <lineage>
        <taxon>Eukaryota</taxon>
        <taxon>Fungi</taxon>
        <taxon>Dikarya</taxon>
        <taxon>Ascomycota</taxon>
        <taxon>Pezizomycotina</taxon>
        <taxon>Sordariomycetes</taxon>
        <taxon>Hypocreomycetidae</taxon>
        <taxon>Glomerellales</taxon>
        <taxon>Glomerellaceae</taxon>
        <taxon>Colletotrichum</taxon>
        <taxon>Colletotrichum acutatum species complex</taxon>
    </lineage>
</organism>
<dbReference type="GeneID" id="85467295"/>
<proteinExistence type="predicted"/>
<accession>A0AAI9ZV96</accession>
<comment type="caution">
    <text evidence="1">The sequence shown here is derived from an EMBL/GenBank/DDBJ whole genome shotgun (WGS) entry which is preliminary data.</text>
</comment>
<protein>
    <submittedName>
        <fullName evidence="1">Uncharacterized protein</fullName>
    </submittedName>
</protein>